<name>A0A3N6R679_9CYAN</name>
<dbReference type="OrthoDB" id="459707at2"/>
<evidence type="ECO:0000313" key="2">
    <source>
        <dbReference type="Proteomes" id="UP000269154"/>
    </source>
</evidence>
<dbReference type="AlphaFoldDB" id="A0A3N6R679"/>
<dbReference type="Pfam" id="PF08869">
    <property type="entry name" value="XisI"/>
    <property type="match status" value="1"/>
</dbReference>
<sequence>MDTIENYRQIIKQLLTEYAEIPTTESGIENQTIFDSENDRYMLISLGWSQEKRIHYCIIHIDIIAGKIWIQANNTDCLIAEELVAAGIPAKSIVLGMQPPEVRPYTAYGVGTEDSDRLLQLKSN</sequence>
<reference evidence="1 2" key="1">
    <citation type="journal article" date="2018" name="ACS Chem. Biol.">
        <title>Ketoreductase domain dysfunction expands chemodiversity: malyngamide biosynthesis in the cyanobacterium Okeania hirsuta.</title>
        <authorList>
            <person name="Moss N.A."/>
            <person name="Leao T."/>
            <person name="Rankin M."/>
            <person name="McCullough T.M."/>
            <person name="Qu P."/>
            <person name="Korobeynikov A."/>
            <person name="Smith J.L."/>
            <person name="Gerwick L."/>
            <person name="Gerwick W.H."/>
        </authorList>
    </citation>
    <scope>NUCLEOTIDE SEQUENCE [LARGE SCALE GENOMIC DNA]</scope>
    <source>
        <strain evidence="1 2">PAB10Feb10-1</strain>
    </source>
</reference>
<dbReference type="EMBL" id="RCBY01000112">
    <property type="protein sequence ID" value="RQH37014.1"/>
    <property type="molecule type" value="Genomic_DNA"/>
</dbReference>
<comment type="caution">
    <text evidence="1">The sequence shown here is derived from an EMBL/GenBank/DDBJ whole genome shotgun (WGS) entry which is preliminary data.</text>
</comment>
<dbReference type="RefSeq" id="WP_124142674.1">
    <property type="nucleotide sequence ID" value="NZ_CAWOKI010000223.1"/>
</dbReference>
<proteinExistence type="predicted"/>
<dbReference type="CDD" id="cd16382">
    <property type="entry name" value="XisI-like"/>
    <property type="match status" value="1"/>
</dbReference>
<evidence type="ECO:0000313" key="1">
    <source>
        <dbReference type="EMBL" id="RQH37014.1"/>
    </source>
</evidence>
<protein>
    <submittedName>
        <fullName evidence="1">XisI protein</fullName>
    </submittedName>
</protein>
<accession>A0A3N6R679</accession>
<dbReference type="Gene3D" id="3.30.310.110">
    <property type="entry name" value="XisI-like"/>
    <property type="match status" value="1"/>
</dbReference>
<dbReference type="Proteomes" id="UP000269154">
    <property type="component" value="Unassembled WGS sequence"/>
</dbReference>
<gene>
    <name evidence="1" type="ORF">D5R40_18770</name>
</gene>
<dbReference type="InterPro" id="IPR014968">
    <property type="entry name" value="XisI"/>
</dbReference>
<organism evidence="1 2">
    <name type="scientific">Okeania hirsuta</name>
    <dbReference type="NCBI Taxonomy" id="1458930"/>
    <lineage>
        <taxon>Bacteria</taxon>
        <taxon>Bacillati</taxon>
        <taxon>Cyanobacteriota</taxon>
        <taxon>Cyanophyceae</taxon>
        <taxon>Oscillatoriophycideae</taxon>
        <taxon>Oscillatoriales</taxon>
        <taxon>Microcoleaceae</taxon>
        <taxon>Okeania</taxon>
    </lineage>
</organism>
<keyword evidence="2" id="KW-1185">Reference proteome</keyword>
<dbReference type="InterPro" id="IPR035943">
    <property type="entry name" value="XisI-like_sf"/>
</dbReference>
<dbReference type="SUPFAM" id="SSF143847">
    <property type="entry name" value="XisI-like"/>
    <property type="match status" value="1"/>
</dbReference>